<dbReference type="EMBL" id="JAAAWN010000012">
    <property type="protein sequence ID" value="NDV91635.1"/>
    <property type="molecule type" value="Genomic_DNA"/>
</dbReference>
<dbReference type="PANTHER" id="PTHR38773">
    <property type="entry name" value="PROTEIN SPRT"/>
    <property type="match status" value="1"/>
</dbReference>
<organism evidence="2 3">
    <name type="scientific">Alteromonas profundi</name>
    <dbReference type="NCBI Taxonomy" id="2696062"/>
    <lineage>
        <taxon>Bacteria</taxon>
        <taxon>Pseudomonadati</taxon>
        <taxon>Pseudomonadota</taxon>
        <taxon>Gammaproteobacteria</taxon>
        <taxon>Alteromonadales</taxon>
        <taxon>Alteromonadaceae</taxon>
        <taxon>Alteromonas/Salinimonas group</taxon>
        <taxon>Alteromonas</taxon>
    </lineage>
</organism>
<evidence type="ECO:0000313" key="2">
    <source>
        <dbReference type="EMBL" id="NDV91635.1"/>
    </source>
</evidence>
<protein>
    <submittedName>
        <fullName evidence="2">SprT family zinc-dependent metalloprotease</fullName>
    </submittedName>
</protein>
<sequence length="164" mass="19016">MATYDLTSAQRQRIAGRVDVLYQQADAYFNRTFPRPTLSFRRSGKNAGTAFLQQNRINLHPLLYSDNESEYHDDVIPHEISHLLVWQLFGKVKPHGKEWQSIMLGVFKRPPNTTHSFDINAVLGDRFAYQCGCGEHRLSIRRHNKIQKGTKYQCKRCKQVLSPV</sequence>
<dbReference type="PANTHER" id="PTHR38773:SF1">
    <property type="entry name" value="PROTEIN SPRT"/>
    <property type="match status" value="1"/>
</dbReference>
<keyword evidence="2" id="KW-0482">Metalloprotease</keyword>
<dbReference type="Pfam" id="PF10263">
    <property type="entry name" value="SprT-like"/>
    <property type="match status" value="1"/>
</dbReference>
<name>A0A7X5RLN1_9ALTE</name>
<dbReference type="InterPro" id="IPR006640">
    <property type="entry name" value="SprT-like_domain"/>
</dbReference>
<keyword evidence="3" id="KW-1185">Reference proteome</keyword>
<proteinExistence type="predicted"/>
<evidence type="ECO:0000313" key="3">
    <source>
        <dbReference type="Proteomes" id="UP000470213"/>
    </source>
</evidence>
<dbReference type="GO" id="GO:0006950">
    <property type="term" value="P:response to stress"/>
    <property type="evidence" value="ECO:0007669"/>
    <property type="project" value="UniProtKB-ARBA"/>
</dbReference>
<dbReference type="Proteomes" id="UP000470213">
    <property type="component" value="Unassembled WGS sequence"/>
</dbReference>
<feature type="domain" description="SprT-like" evidence="1">
    <location>
        <begin position="16"/>
        <end position="164"/>
    </location>
</feature>
<comment type="caution">
    <text evidence="2">The sequence shown here is derived from an EMBL/GenBank/DDBJ whole genome shotgun (WGS) entry which is preliminary data.</text>
</comment>
<dbReference type="GO" id="GO:0006508">
    <property type="term" value="P:proteolysis"/>
    <property type="evidence" value="ECO:0007669"/>
    <property type="project" value="UniProtKB-KW"/>
</dbReference>
<dbReference type="AlphaFoldDB" id="A0A7X5RLN1"/>
<dbReference type="NCBIfam" id="NF003421">
    <property type="entry name" value="PRK04860.1"/>
    <property type="match status" value="1"/>
</dbReference>
<dbReference type="RefSeq" id="WP_163085614.1">
    <property type="nucleotide sequence ID" value="NZ_JAAAWN010000012.1"/>
</dbReference>
<keyword evidence="2" id="KW-0378">Hydrolase</keyword>
<dbReference type="Pfam" id="PF17283">
    <property type="entry name" value="Zn_ribbon_SprT"/>
    <property type="match status" value="1"/>
</dbReference>
<dbReference type="SMART" id="SM00731">
    <property type="entry name" value="SprT"/>
    <property type="match status" value="1"/>
</dbReference>
<dbReference type="InterPro" id="IPR035240">
    <property type="entry name" value="SprT_Zn_ribbon"/>
</dbReference>
<dbReference type="GO" id="GO:0008237">
    <property type="term" value="F:metallopeptidase activity"/>
    <property type="evidence" value="ECO:0007669"/>
    <property type="project" value="UniProtKB-KW"/>
</dbReference>
<evidence type="ECO:0000259" key="1">
    <source>
        <dbReference type="SMART" id="SM00731"/>
    </source>
</evidence>
<gene>
    <name evidence="2" type="ORF">GTH32_10615</name>
</gene>
<accession>A0A7X5RLN1</accession>
<keyword evidence="2" id="KW-0645">Protease</keyword>
<reference evidence="2 3" key="1">
    <citation type="submission" date="2020-01" db="EMBL/GenBank/DDBJ databases">
        <authorList>
            <person name="Chen J."/>
            <person name="Zhu S."/>
            <person name="Yang J."/>
        </authorList>
    </citation>
    <scope>NUCLEOTIDE SEQUENCE [LARGE SCALE GENOMIC DNA]</scope>
    <source>
        <strain evidence="2 3">345S023</strain>
    </source>
</reference>